<dbReference type="InterPro" id="IPR000577">
    <property type="entry name" value="Carb_kinase_FGGY"/>
</dbReference>
<dbReference type="Proteomes" id="UP000660861">
    <property type="component" value="Unassembled WGS sequence"/>
</dbReference>
<dbReference type="PROSITE" id="PS00445">
    <property type="entry name" value="FGGY_KINASES_2"/>
    <property type="match status" value="1"/>
</dbReference>
<evidence type="ECO:0000259" key="5">
    <source>
        <dbReference type="Pfam" id="PF00370"/>
    </source>
</evidence>
<name>A0A926ICJ3_9FIRM</name>
<dbReference type="InterPro" id="IPR043129">
    <property type="entry name" value="ATPase_NBD"/>
</dbReference>
<dbReference type="SUPFAM" id="SSF53067">
    <property type="entry name" value="Actin-like ATPase domain"/>
    <property type="match status" value="2"/>
</dbReference>
<keyword evidence="3 4" id="KW-0418">Kinase</keyword>
<organism evidence="7 8">
    <name type="scientific">Zongyangia hominis</name>
    <dbReference type="NCBI Taxonomy" id="2763677"/>
    <lineage>
        <taxon>Bacteria</taxon>
        <taxon>Bacillati</taxon>
        <taxon>Bacillota</taxon>
        <taxon>Clostridia</taxon>
        <taxon>Eubacteriales</taxon>
        <taxon>Oscillospiraceae</taxon>
        <taxon>Zongyangia</taxon>
    </lineage>
</organism>
<feature type="domain" description="Carbohydrate kinase FGGY C-terminal" evidence="6">
    <location>
        <begin position="295"/>
        <end position="445"/>
    </location>
</feature>
<dbReference type="Pfam" id="PF02782">
    <property type="entry name" value="FGGY_C"/>
    <property type="match status" value="1"/>
</dbReference>
<dbReference type="Pfam" id="PF00370">
    <property type="entry name" value="FGGY_N"/>
    <property type="match status" value="1"/>
</dbReference>
<dbReference type="PANTHER" id="PTHR43095">
    <property type="entry name" value="SUGAR KINASE"/>
    <property type="match status" value="1"/>
</dbReference>
<dbReference type="GO" id="GO:0005975">
    <property type="term" value="P:carbohydrate metabolic process"/>
    <property type="evidence" value="ECO:0007669"/>
    <property type="project" value="InterPro"/>
</dbReference>
<evidence type="ECO:0000256" key="4">
    <source>
        <dbReference type="RuleBase" id="RU003733"/>
    </source>
</evidence>
<feature type="domain" description="Carbohydrate kinase FGGY N-terminal" evidence="5">
    <location>
        <begin position="7"/>
        <end position="249"/>
    </location>
</feature>
<dbReference type="InterPro" id="IPR050406">
    <property type="entry name" value="FGGY_Carb_Kinase"/>
</dbReference>
<dbReference type="PIRSF" id="PIRSF000538">
    <property type="entry name" value="GlpK"/>
    <property type="match status" value="1"/>
</dbReference>
<evidence type="ECO:0000259" key="6">
    <source>
        <dbReference type="Pfam" id="PF02782"/>
    </source>
</evidence>
<protein>
    <submittedName>
        <fullName evidence="7">Carbohydrate kinase</fullName>
    </submittedName>
</protein>
<dbReference type="InterPro" id="IPR018484">
    <property type="entry name" value="FGGY_N"/>
</dbReference>
<dbReference type="GO" id="GO:0016301">
    <property type="term" value="F:kinase activity"/>
    <property type="evidence" value="ECO:0007669"/>
    <property type="project" value="UniProtKB-KW"/>
</dbReference>
<evidence type="ECO:0000256" key="2">
    <source>
        <dbReference type="ARBA" id="ARBA00022679"/>
    </source>
</evidence>
<dbReference type="Gene3D" id="3.30.420.40">
    <property type="match status" value="2"/>
</dbReference>
<dbReference type="EMBL" id="JACRTC010000008">
    <property type="protein sequence ID" value="MBC8571185.1"/>
    <property type="molecule type" value="Genomic_DNA"/>
</dbReference>
<accession>A0A926ICJ3</accession>
<sequence length="512" mass="56488">MKQTEGYVLCLDKGSTNIKAVAFDLGGRQQKVSSERCRQWSTPAMGWIEQDMEEIWGASCRAISGIFDERIRPDNILGVGVTGQGSSIFPIDASGNPVRPGILSSDGRGAAIMDRWQESGQFERGCALSHFRFSTGSAITLTRWLKEREPENYEKMAAVLFSKDWIRYRLTGDISTDPTDACGGPWLDLDTFTYSKDFLDVFDMGDLLPKLPPLRASHAIAGQVTGEAARVTGLKAGTPVITGIHDMASFPLGVGRLGEDEMVTALGTFGFSVMHGRRGGRGPESLNYASPVPGELWRAEGDCNTGSCLDHMVAELCRMEREEAEKLGISVFQYIDERLDLERVSSLIFHPFLLGSLSDAKACGGFYGLRSWHGRADMIKAVYEGIVFSNYSNMLRMERFDRVKRLWLVGGGARSDPYGQIFADVTGLPVRVPEGGEVTARGVALGLLTALGVCGSFDAAMDLPVAVRREFVPDPGRHAQYQKKFALYARLEREMKPLWREFYRLSEELSAN</sequence>
<dbReference type="InterPro" id="IPR018485">
    <property type="entry name" value="FGGY_C"/>
</dbReference>
<dbReference type="RefSeq" id="WP_262398279.1">
    <property type="nucleotide sequence ID" value="NZ_JACRTC010000008.1"/>
</dbReference>
<comment type="caution">
    <text evidence="7">The sequence shown here is derived from an EMBL/GenBank/DDBJ whole genome shotgun (WGS) entry which is preliminary data.</text>
</comment>
<keyword evidence="8" id="KW-1185">Reference proteome</keyword>
<evidence type="ECO:0000256" key="3">
    <source>
        <dbReference type="ARBA" id="ARBA00022777"/>
    </source>
</evidence>
<evidence type="ECO:0000313" key="8">
    <source>
        <dbReference type="Proteomes" id="UP000660861"/>
    </source>
</evidence>
<dbReference type="PANTHER" id="PTHR43095:SF3">
    <property type="entry name" value="L-XYLULOSE_3-KETO-L-GULONATE KINASE"/>
    <property type="match status" value="1"/>
</dbReference>
<dbReference type="AlphaFoldDB" id="A0A926ICJ3"/>
<keyword evidence="2 4" id="KW-0808">Transferase</keyword>
<reference evidence="7" key="1">
    <citation type="submission" date="2020-08" db="EMBL/GenBank/DDBJ databases">
        <title>Genome public.</title>
        <authorList>
            <person name="Liu C."/>
            <person name="Sun Q."/>
        </authorList>
    </citation>
    <scope>NUCLEOTIDE SEQUENCE</scope>
    <source>
        <strain evidence="7">NSJ-54</strain>
    </source>
</reference>
<evidence type="ECO:0000256" key="1">
    <source>
        <dbReference type="ARBA" id="ARBA00009156"/>
    </source>
</evidence>
<gene>
    <name evidence="7" type="ORF">H8709_10150</name>
</gene>
<evidence type="ECO:0000313" key="7">
    <source>
        <dbReference type="EMBL" id="MBC8571185.1"/>
    </source>
</evidence>
<proteinExistence type="inferred from homology"/>
<comment type="similarity">
    <text evidence="1 4">Belongs to the FGGY kinase family.</text>
</comment>
<dbReference type="GO" id="GO:0016773">
    <property type="term" value="F:phosphotransferase activity, alcohol group as acceptor"/>
    <property type="evidence" value="ECO:0007669"/>
    <property type="project" value="InterPro"/>
</dbReference>
<dbReference type="CDD" id="cd07802">
    <property type="entry name" value="ASKHA_NBD_FGGY_EcLyxK-like"/>
    <property type="match status" value="1"/>
</dbReference>
<dbReference type="InterPro" id="IPR018483">
    <property type="entry name" value="Carb_kinase_FGGY_CS"/>
</dbReference>